<name>A0A4Y9EKR4_9SPHN</name>
<organism evidence="1 2">
    <name type="scientific">Glacieibacterium arshaanense</name>
    <dbReference type="NCBI Taxonomy" id="2511025"/>
    <lineage>
        <taxon>Bacteria</taxon>
        <taxon>Pseudomonadati</taxon>
        <taxon>Pseudomonadota</taxon>
        <taxon>Alphaproteobacteria</taxon>
        <taxon>Sphingomonadales</taxon>
        <taxon>Sphingosinicellaceae</taxon>
        <taxon>Glacieibacterium</taxon>
    </lineage>
</organism>
<dbReference type="RefSeq" id="WP_135247059.1">
    <property type="nucleotide sequence ID" value="NZ_SIHO01000004.1"/>
</dbReference>
<accession>A0A4Y9EKR4</accession>
<evidence type="ECO:0000313" key="1">
    <source>
        <dbReference type="EMBL" id="TFU00299.1"/>
    </source>
</evidence>
<dbReference type="AlphaFoldDB" id="A0A4Y9EKR4"/>
<keyword evidence="2" id="KW-1185">Reference proteome</keyword>
<evidence type="ECO:0000313" key="2">
    <source>
        <dbReference type="Proteomes" id="UP000297737"/>
    </source>
</evidence>
<dbReference type="Proteomes" id="UP000297737">
    <property type="component" value="Unassembled WGS sequence"/>
</dbReference>
<comment type="caution">
    <text evidence="1">The sequence shown here is derived from an EMBL/GenBank/DDBJ whole genome shotgun (WGS) entry which is preliminary data.</text>
</comment>
<dbReference type="EMBL" id="SIHO01000004">
    <property type="protein sequence ID" value="TFU00299.1"/>
    <property type="molecule type" value="Genomic_DNA"/>
</dbReference>
<reference evidence="1 2" key="1">
    <citation type="submission" date="2019-02" db="EMBL/GenBank/DDBJ databases">
        <title>Polymorphobacter sp. isolated from the lake at the Tibet of China.</title>
        <authorList>
            <person name="Li A."/>
        </authorList>
    </citation>
    <scope>NUCLEOTIDE SEQUENCE [LARGE SCALE GENOMIC DNA]</scope>
    <source>
        <strain evidence="1 2">DJ1R-1</strain>
    </source>
</reference>
<protein>
    <submittedName>
        <fullName evidence="1">Uncharacterized protein</fullName>
    </submittedName>
</protein>
<proteinExistence type="predicted"/>
<gene>
    <name evidence="1" type="ORF">EUV02_14675</name>
</gene>
<sequence>MDLSGQEHFVIGGASDRRATPERLTSDELAYVAGERLLLSASRLLQRADVACVDIELRDGGHVSGVRFIRVDVPIALTASRRGGHDQSIALDRVIGIRTIMASAQGLG</sequence>